<keyword evidence="6 14" id="KW-0732">Signal</keyword>
<dbReference type="PROSITE" id="PS52016">
    <property type="entry name" value="TONB_DEPENDENT_REC_3"/>
    <property type="match status" value="1"/>
</dbReference>
<evidence type="ECO:0000313" key="18">
    <source>
        <dbReference type="Proteomes" id="UP001177769"/>
    </source>
</evidence>
<organism evidence="17 18">
    <name type="scientific">Paucibacter sediminis</name>
    <dbReference type="NCBI Taxonomy" id="3019553"/>
    <lineage>
        <taxon>Bacteria</taxon>
        <taxon>Pseudomonadati</taxon>
        <taxon>Pseudomonadota</taxon>
        <taxon>Betaproteobacteria</taxon>
        <taxon>Burkholderiales</taxon>
        <taxon>Sphaerotilaceae</taxon>
        <taxon>Roseateles</taxon>
    </lineage>
</organism>
<evidence type="ECO:0000259" key="15">
    <source>
        <dbReference type="Pfam" id="PF00593"/>
    </source>
</evidence>
<feature type="chain" id="PRO_5041648120" evidence="14">
    <location>
        <begin position="23"/>
        <end position="732"/>
    </location>
</feature>
<keyword evidence="5 11" id="KW-0812">Transmembrane</keyword>
<feature type="domain" description="TonB-dependent receptor plug" evidence="16">
    <location>
        <begin position="50"/>
        <end position="147"/>
    </location>
</feature>
<keyword evidence="3 11" id="KW-0813">Transport</keyword>
<name>A0AA95SRM3_9BURK</name>
<dbReference type="Proteomes" id="UP001177769">
    <property type="component" value="Chromosome"/>
</dbReference>
<evidence type="ECO:0000256" key="5">
    <source>
        <dbReference type="ARBA" id="ARBA00022692"/>
    </source>
</evidence>
<reference evidence="17" key="1">
    <citation type="submission" date="2023-01" db="EMBL/GenBank/DDBJ databases">
        <title>Whole genome sequence of Paucibacter sp. S2-9 isolated from pond sediment.</title>
        <authorList>
            <person name="Jung J.Y."/>
        </authorList>
    </citation>
    <scope>NUCLEOTIDE SEQUENCE</scope>
    <source>
        <strain evidence="17">S2-9</strain>
    </source>
</reference>
<dbReference type="Pfam" id="PF07715">
    <property type="entry name" value="Plug"/>
    <property type="match status" value="1"/>
</dbReference>
<dbReference type="Gene3D" id="2.170.130.10">
    <property type="entry name" value="TonB-dependent receptor, plug domain"/>
    <property type="match status" value="1"/>
</dbReference>
<dbReference type="EMBL" id="CP116346">
    <property type="protein sequence ID" value="WIT13371.1"/>
    <property type="molecule type" value="Genomic_DNA"/>
</dbReference>
<evidence type="ECO:0000256" key="1">
    <source>
        <dbReference type="ARBA" id="ARBA00004571"/>
    </source>
</evidence>
<evidence type="ECO:0000256" key="12">
    <source>
        <dbReference type="RuleBase" id="RU003357"/>
    </source>
</evidence>
<dbReference type="GO" id="GO:0009279">
    <property type="term" value="C:cell outer membrane"/>
    <property type="evidence" value="ECO:0007669"/>
    <property type="project" value="UniProtKB-SubCell"/>
</dbReference>
<dbReference type="PANTHER" id="PTHR30069:SF29">
    <property type="entry name" value="HEMOGLOBIN AND HEMOGLOBIN-HAPTOGLOBIN-BINDING PROTEIN 1-RELATED"/>
    <property type="match status" value="1"/>
</dbReference>
<dbReference type="SUPFAM" id="SSF56935">
    <property type="entry name" value="Porins"/>
    <property type="match status" value="1"/>
</dbReference>
<proteinExistence type="inferred from homology"/>
<dbReference type="InterPro" id="IPR000531">
    <property type="entry name" value="Beta-barrel_TonB"/>
</dbReference>
<evidence type="ECO:0000256" key="13">
    <source>
        <dbReference type="SAM" id="MobiDB-lite"/>
    </source>
</evidence>
<comment type="subcellular location">
    <subcellularLocation>
        <location evidence="1 11">Cell outer membrane</location>
        <topology evidence="1 11">Multi-pass membrane protein</topology>
    </subcellularLocation>
</comment>
<evidence type="ECO:0000313" key="17">
    <source>
        <dbReference type="EMBL" id="WIT13371.1"/>
    </source>
</evidence>
<dbReference type="AlphaFoldDB" id="A0AA95SRM3"/>
<evidence type="ECO:0000256" key="3">
    <source>
        <dbReference type="ARBA" id="ARBA00022448"/>
    </source>
</evidence>
<evidence type="ECO:0000256" key="7">
    <source>
        <dbReference type="ARBA" id="ARBA00023077"/>
    </source>
</evidence>
<feature type="signal peptide" evidence="14">
    <location>
        <begin position="1"/>
        <end position="22"/>
    </location>
</feature>
<dbReference type="GO" id="GO:0015344">
    <property type="term" value="F:siderophore uptake transmembrane transporter activity"/>
    <property type="evidence" value="ECO:0007669"/>
    <property type="project" value="TreeGrafter"/>
</dbReference>
<keyword evidence="10 11" id="KW-0998">Cell outer membrane</keyword>
<evidence type="ECO:0000256" key="4">
    <source>
        <dbReference type="ARBA" id="ARBA00022452"/>
    </source>
</evidence>
<keyword evidence="9 17" id="KW-0675">Receptor</keyword>
<feature type="region of interest" description="Disordered" evidence="13">
    <location>
        <begin position="374"/>
        <end position="397"/>
    </location>
</feature>
<dbReference type="InterPro" id="IPR012910">
    <property type="entry name" value="Plug_dom"/>
</dbReference>
<dbReference type="Pfam" id="PF00593">
    <property type="entry name" value="TonB_dep_Rec_b-barrel"/>
    <property type="match status" value="1"/>
</dbReference>
<dbReference type="PANTHER" id="PTHR30069">
    <property type="entry name" value="TONB-DEPENDENT OUTER MEMBRANE RECEPTOR"/>
    <property type="match status" value="1"/>
</dbReference>
<dbReference type="InterPro" id="IPR036942">
    <property type="entry name" value="Beta-barrel_TonB_sf"/>
</dbReference>
<dbReference type="CDD" id="cd01347">
    <property type="entry name" value="ligand_gated_channel"/>
    <property type="match status" value="1"/>
</dbReference>
<evidence type="ECO:0000259" key="16">
    <source>
        <dbReference type="Pfam" id="PF07715"/>
    </source>
</evidence>
<accession>A0AA95SRM3</accession>
<dbReference type="RefSeq" id="WP_285234483.1">
    <property type="nucleotide sequence ID" value="NZ_CP116346.1"/>
</dbReference>
<feature type="domain" description="TonB-dependent receptor-like beta-barrel" evidence="15">
    <location>
        <begin position="278"/>
        <end position="687"/>
    </location>
</feature>
<dbReference type="InterPro" id="IPR037066">
    <property type="entry name" value="Plug_dom_sf"/>
</dbReference>
<keyword evidence="7 12" id="KW-0798">TonB box</keyword>
<dbReference type="GO" id="GO:0044718">
    <property type="term" value="P:siderophore transmembrane transport"/>
    <property type="evidence" value="ECO:0007669"/>
    <property type="project" value="TreeGrafter"/>
</dbReference>
<dbReference type="InterPro" id="IPR039426">
    <property type="entry name" value="TonB-dep_rcpt-like"/>
</dbReference>
<comment type="similarity">
    <text evidence="2 11 12">Belongs to the TonB-dependent receptor family.</text>
</comment>
<evidence type="ECO:0000256" key="8">
    <source>
        <dbReference type="ARBA" id="ARBA00023136"/>
    </source>
</evidence>
<keyword evidence="18" id="KW-1185">Reference proteome</keyword>
<evidence type="ECO:0000256" key="2">
    <source>
        <dbReference type="ARBA" id="ARBA00009810"/>
    </source>
</evidence>
<evidence type="ECO:0000256" key="14">
    <source>
        <dbReference type="SAM" id="SignalP"/>
    </source>
</evidence>
<protein>
    <submittedName>
        <fullName evidence="17">TonB-dependent receptor</fullName>
    </submittedName>
</protein>
<keyword evidence="8 11" id="KW-0472">Membrane</keyword>
<gene>
    <name evidence="17" type="ORF">PFX98_07100</name>
</gene>
<evidence type="ECO:0000256" key="6">
    <source>
        <dbReference type="ARBA" id="ARBA00022729"/>
    </source>
</evidence>
<evidence type="ECO:0000256" key="10">
    <source>
        <dbReference type="ARBA" id="ARBA00023237"/>
    </source>
</evidence>
<keyword evidence="4 11" id="KW-1134">Transmembrane beta strand</keyword>
<sequence>MKTREKKVGAALLWAAPLLACAQAQPADAGKAQLERVQVQGEASAQALRRESVGALVVLGREDLLRHGDTRLTDALQRMPGLSVVNNGPRGAEIRMSGLGGGYTQILLNGEPVPPGFALESLSPELIERVEVSRAASVAQSNQAIAGSVNIVLRRVPRSAQRELKLGLASQFDRPSANADLQLGDRAGALAWGLALGVSSDKLVWPMALRQQVRQASNDGQGQLIQAYATDKREFDHSYRLTLAPRASWTLAPDESLGTDHLLRLFRSRGGALDRRSSEFGAPPQQARNDLLIAAHGYSLRSRFNWQRKQEDGQQWELKLGLTRNQRDSHADFDGYDFDGRWIRDAEVLSLAVDQGLSLAGRWRRPAGEAHQLSLGWDGEQSQRDEDRLQREQPLPGGLPVENLDEVYQARVRRLALFVQDEWELSPQWQATLGLRWEGLHQRSEGNVFEGVTSRASVLSPVAQLLWKLPASRDQLRLGLARSYKAPTPRELMPRRFVANNNSPTTPDLQGNPALRPELAWSLDLGWSHPLGATGKAGQLGANAYAKRIENVVVEDLLQAVNGAWVQTRANRGRAVLQGIELEARLAVQQLWPALPALDLRANLAFNRSRLAAVPGPDNRLAQQTPASLNLGLDHRVAGTALSWGGNLNLQAGGPQRQAETRFIDLPSKRVLDLYALWKEPAGGGQWRASLSHLLHADELTQRRVLVQGSEHRLDDRWRSGMTARLQYERPL</sequence>
<evidence type="ECO:0000256" key="9">
    <source>
        <dbReference type="ARBA" id="ARBA00023170"/>
    </source>
</evidence>
<evidence type="ECO:0000256" key="11">
    <source>
        <dbReference type="PROSITE-ProRule" id="PRU01360"/>
    </source>
</evidence>
<dbReference type="Gene3D" id="2.40.170.20">
    <property type="entry name" value="TonB-dependent receptor, beta-barrel domain"/>
    <property type="match status" value="1"/>
</dbReference>
<feature type="compositionally biased region" description="Basic and acidic residues" evidence="13">
    <location>
        <begin position="381"/>
        <end position="391"/>
    </location>
</feature>
<dbReference type="KEGG" id="pais:PFX98_07100"/>